<proteinExistence type="predicted"/>
<feature type="region of interest" description="Disordered" evidence="1">
    <location>
        <begin position="1"/>
        <end position="26"/>
    </location>
</feature>
<comment type="caution">
    <text evidence="2">The sequence shown here is derived from an EMBL/GenBank/DDBJ whole genome shotgun (WGS) entry which is preliminary data.</text>
</comment>
<gene>
    <name evidence="2" type="ORF">S12H4_05908</name>
</gene>
<sequence>MAQDRQPAQEVPEMVGGEAILGDRGPALEVKLGENAAPANK</sequence>
<evidence type="ECO:0000313" key="2">
    <source>
        <dbReference type="EMBL" id="GAI66420.1"/>
    </source>
</evidence>
<dbReference type="EMBL" id="BARW01002011">
    <property type="protein sequence ID" value="GAI66420.1"/>
    <property type="molecule type" value="Genomic_DNA"/>
</dbReference>
<evidence type="ECO:0000256" key="1">
    <source>
        <dbReference type="SAM" id="MobiDB-lite"/>
    </source>
</evidence>
<accession>X1RT92</accession>
<dbReference type="AlphaFoldDB" id="X1RT92"/>
<reference evidence="2" key="1">
    <citation type="journal article" date="2014" name="Front. Microbiol.">
        <title>High frequency of phylogenetically diverse reductive dehalogenase-homologous genes in deep subseafloor sedimentary metagenomes.</title>
        <authorList>
            <person name="Kawai M."/>
            <person name="Futagami T."/>
            <person name="Toyoda A."/>
            <person name="Takaki Y."/>
            <person name="Nishi S."/>
            <person name="Hori S."/>
            <person name="Arai W."/>
            <person name="Tsubouchi T."/>
            <person name="Morono Y."/>
            <person name="Uchiyama I."/>
            <person name="Ito T."/>
            <person name="Fujiyama A."/>
            <person name="Inagaki F."/>
            <person name="Takami H."/>
        </authorList>
    </citation>
    <scope>NUCLEOTIDE SEQUENCE</scope>
    <source>
        <strain evidence="2">Expedition CK06-06</strain>
    </source>
</reference>
<name>X1RT92_9ZZZZ</name>
<protein>
    <submittedName>
        <fullName evidence="2">Uncharacterized protein</fullName>
    </submittedName>
</protein>
<organism evidence="2">
    <name type="scientific">marine sediment metagenome</name>
    <dbReference type="NCBI Taxonomy" id="412755"/>
    <lineage>
        <taxon>unclassified sequences</taxon>
        <taxon>metagenomes</taxon>
        <taxon>ecological metagenomes</taxon>
    </lineage>
</organism>